<reference evidence="2 3" key="1">
    <citation type="submission" date="2017-09" db="EMBL/GenBank/DDBJ databases">
        <title>Depth-based differentiation of microbial function through sediment-hosted aquifers and enrichment of novel symbionts in the deep terrestrial subsurface.</title>
        <authorList>
            <person name="Probst A.J."/>
            <person name="Ladd B."/>
            <person name="Jarett J.K."/>
            <person name="Geller-Mcgrath D.E."/>
            <person name="Sieber C.M."/>
            <person name="Emerson J.B."/>
            <person name="Anantharaman K."/>
            <person name="Thomas B.C."/>
            <person name="Malmstrom R."/>
            <person name="Stieglmeier M."/>
            <person name="Klingl A."/>
            <person name="Woyke T."/>
            <person name="Ryan C.M."/>
            <person name="Banfield J.F."/>
        </authorList>
    </citation>
    <scope>NUCLEOTIDE SEQUENCE [LARGE SCALE GENOMIC DNA]</scope>
    <source>
        <strain evidence="2">CG11_big_fil_rev_8_21_14_0_20_43_10</strain>
    </source>
</reference>
<dbReference type="Proteomes" id="UP000236846">
    <property type="component" value="Unassembled WGS sequence"/>
</dbReference>
<dbReference type="EMBL" id="PCXE01000035">
    <property type="protein sequence ID" value="PIR26181.1"/>
    <property type="molecule type" value="Genomic_DNA"/>
</dbReference>
<accession>A0A2H0PVV0</accession>
<comment type="caution">
    <text evidence="2">The sequence shown here is derived from an EMBL/GenBank/DDBJ whole genome shotgun (WGS) entry which is preliminary data.</text>
</comment>
<dbReference type="InterPro" id="IPR000477">
    <property type="entry name" value="RT_dom"/>
</dbReference>
<name>A0A2H0PVV0_9BACT</name>
<evidence type="ECO:0000313" key="3">
    <source>
        <dbReference type="Proteomes" id="UP000236846"/>
    </source>
</evidence>
<protein>
    <submittedName>
        <fullName evidence="2">RNA-dependent DNA polymerase</fullName>
    </submittedName>
</protein>
<proteinExistence type="predicted"/>
<dbReference type="AlphaFoldDB" id="A0A2H0PVV0"/>
<dbReference type="InterPro" id="IPR043502">
    <property type="entry name" value="DNA/RNA_pol_sf"/>
</dbReference>
<evidence type="ECO:0000259" key="1">
    <source>
        <dbReference type="PROSITE" id="PS50878"/>
    </source>
</evidence>
<sequence>MKTYKNLFNKICSFENLHLAYLKARKCKRYKDEILKFSWNLEENLLKLQKELMSQTYQHGGYREFVVCDSKKRKIKAAPFKDRVVHHALCNIIEPIFDREFIYDTYACRENKGTHRAIKRLEKFIKSVNSTLREREMNLRAPKIYCLQCDVSKYFDSIDHQILFSLLRKKIADPKALWLIKIIVESSNKEPGKGIPIGNLTSQLFANVYLNELDQFVKHQLRIKYYIRYMDDFLILHFNKKELHKIKNQIQMFLRDKLKLELHPKKADIFPVDRSVDFLGYRIFRNHRLLRKSTVKRFIKRVKIYRKRMENTLMTEEKFNQSLDSWLAYARFGNSWRLRQNLSEKLKVELIK</sequence>
<dbReference type="PANTHER" id="PTHR34047">
    <property type="entry name" value="NUCLEAR INTRON MATURASE 1, MITOCHONDRIAL-RELATED"/>
    <property type="match status" value="1"/>
</dbReference>
<dbReference type="PROSITE" id="PS50878">
    <property type="entry name" value="RT_POL"/>
    <property type="match status" value="1"/>
</dbReference>
<organism evidence="2 3">
    <name type="scientific">Candidatus Brennerbacteria bacterium CG11_big_fil_rev_8_21_14_0_20_43_10</name>
    <dbReference type="NCBI Taxonomy" id="1974523"/>
    <lineage>
        <taxon>Bacteria</taxon>
        <taxon>Candidatus Brenneribacteriota</taxon>
    </lineage>
</organism>
<evidence type="ECO:0000313" key="2">
    <source>
        <dbReference type="EMBL" id="PIR26181.1"/>
    </source>
</evidence>
<dbReference type="PANTHER" id="PTHR34047:SF8">
    <property type="entry name" value="PROTEIN YKFC"/>
    <property type="match status" value="1"/>
</dbReference>
<gene>
    <name evidence="2" type="ORF">COV41_02015</name>
</gene>
<dbReference type="InterPro" id="IPR051083">
    <property type="entry name" value="GrpII_Intron_Splice-Mob/Def"/>
</dbReference>
<dbReference type="CDD" id="cd01651">
    <property type="entry name" value="RT_G2_intron"/>
    <property type="match status" value="1"/>
</dbReference>
<dbReference type="Pfam" id="PF00078">
    <property type="entry name" value="RVT_1"/>
    <property type="match status" value="1"/>
</dbReference>
<dbReference type="SUPFAM" id="SSF56672">
    <property type="entry name" value="DNA/RNA polymerases"/>
    <property type="match status" value="1"/>
</dbReference>
<feature type="domain" description="Reverse transcriptase" evidence="1">
    <location>
        <begin position="1"/>
        <end position="283"/>
    </location>
</feature>